<dbReference type="SUPFAM" id="SSF46894">
    <property type="entry name" value="C-terminal effector domain of the bipartite response regulators"/>
    <property type="match status" value="1"/>
</dbReference>
<reference evidence="5" key="1">
    <citation type="journal article" date="2019" name="Int. J. Syst. Evol. Microbiol.">
        <title>The Global Catalogue of Microorganisms (GCM) 10K type strain sequencing project: providing services to taxonomists for standard genome sequencing and annotation.</title>
        <authorList>
            <consortium name="The Broad Institute Genomics Platform"/>
            <consortium name="The Broad Institute Genome Sequencing Center for Infectious Disease"/>
            <person name="Wu L."/>
            <person name="Ma J."/>
        </authorList>
    </citation>
    <scope>NUCLEOTIDE SEQUENCE [LARGE SCALE GENOMIC DNA]</scope>
    <source>
        <strain evidence="5">JCM 18304</strain>
    </source>
</reference>
<dbReference type="PANTHER" id="PTHR16305">
    <property type="entry name" value="TESTICULAR SOLUBLE ADENYLYL CYCLASE"/>
    <property type="match status" value="1"/>
</dbReference>
<dbReference type="PRINTS" id="PR00038">
    <property type="entry name" value="HTHLUXR"/>
</dbReference>
<proteinExistence type="predicted"/>
<dbReference type="InterPro" id="IPR000792">
    <property type="entry name" value="Tscrpt_reg_LuxR_C"/>
</dbReference>
<comment type="caution">
    <text evidence="4">The sequence shown here is derived from an EMBL/GenBank/DDBJ whole genome shotgun (WGS) entry which is preliminary data.</text>
</comment>
<name>A0ABP9S2P7_9ACTN</name>
<gene>
    <name evidence="4" type="ORF">GCM10023322_43250</name>
</gene>
<dbReference type="InterPro" id="IPR036388">
    <property type="entry name" value="WH-like_DNA-bd_sf"/>
</dbReference>
<dbReference type="PROSITE" id="PS50043">
    <property type="entry name" value="HTH_LUXR_2"/>
    <property type="match status" value="1"/>
</dbReference>
<keyword evidence="5" id="KW-1185">Reference proteome</keyword>
<evidence type="ECO:0000313" key="4">
    <source>
        <dbReference type="EMBL" id="GAA5189780.1"/>
    </source>
</evidence>
<feature type="domain" description="HTH luxR-type" evidence="3">
    <location>
        <begin position="921"/>
        <end position="986"/>
    </location>
</feature>
<dbReference type="SMART" id="SM00421">
    <property type="entry name" value="HTH_LUXR"/>
    <property type="match status" value="1"/>
</dbReference>
<keyword evidence="2" id="KW-0067">ATP-binding</keyword>
<dbReference type="InterPro" id="IPR027417">
    <property type="entry name" value="P-loop_NTPase"/>
</dbReference>
<dbReference type="Gene3D" id="1.10.10.10">
    <property type="entry name" value="Winged helix-like DNA-binding domain superfamily/Winged helix DNA-binding domain"/>
    <property type="match status" value="1"/>
</dbReference>
<evidence type="ECO:0000259" key="3">
    <source>
        <dbReference type="PROSITE" id="PS50043"/>
    </source>
</evidence>
<dbReference type="PANTHER" id="PTHR16305:SF35">
    <property type="entry name" value="TRANSCRIPTIONAL ACTIVATOR DOMAIN"/>
    <property type="match status" value="1"/>
</dbReference>
<organism evidence="4 5">
    <name type="scientific">Rugosimonospora acidiphila</name>
    <dbReference type="NCBI Taxonomy" id="556531"/>
    <lineage>
        <taxon>Bacteria</taxon>
        <taxon>Bacillati</taxon>
        <taxon>Actinomycetota</taxon>
        <taxon>Actinomycetes</taxon>
        <taxon>Micromonosporales</taxon>
        <taxon>Micromonosporaceae</taxon>
        <taxon>Rugosimonospora</taxon>
    </lineage>
</organism>
<protein>
    <submittedName>
        <fullName evidence="4">LuxR family transcriptional regulator</fullName>
    </submittedName>
</protein>
<dbReference type="CDD" id="cd06170">
    <property type="entry name" value="LuxR_C_like"/>
    <property type="match status" value="1"/>
</dbReference>
<dbReference type="InterPro" id="IPR016032">
    <property type="entry name" value="Sig_transdc_resp-reg_C-effctor"/>
</dbReference>
<dbReference type="EMBL" id="BAABJQ010000013">
    <property type="protein sequence ID" value="GAA5189780.1"/>
    <property type="molecule type" value="Genomic_DNA"/>
</dbReference>
<evidence type="ECO:0000256" key="1">
    <source>
        <dbReference type="ARBA" id="ARBA00022741"/>
    </source>
</evidence>
<dbReference type="Pfam" id="PF13191">
    <property type="entry name" value="AAA_16"/>
    <property type="match status" value="1"/>
</dbReference>
<dbReference type="Pfam" id="PF00196">
    <property type="entry name" value="GerE"/>
    <property type="match status" value="1"/>
</dbReference>
<evidence type="ECO:0000256" key="2">
    <source>
        <dbReference type="ARBA" id="ARBA00022840"/>
    </source>
</evidence>
<dbReference type="Proteomes" id="UP001501570">
    <property type="component" value="Unassembled WGS sequence"/>
</dbReference>
<evidence type="ECO:0000313" key="5">
    <source>
        <dbReference type="Proteomes" id="UP001501570"/>
    </source>
</evidence>
<dbReference type="SUPFAM" id="SSF48452">
    <property type="entry name" value="TPR-like"/>
    <property type="match status" value="2"/>
</dbReference>
<dbReference type="InterPro" id="IPR041664">
    <property type="entry name" value="AAA_16"/>
</dbReference>
<sequence>MCALLDQVMAGRPAVALIAGEAGVGKSRLVGELSRIAAERGARVLGGGCVELGGEGIPLAPLVDLLRALARTTPAEALDRLLGPARQEFARLLPELDPTVAAGPVAEASATQLLEHVLGLITRLAAQRPLLLVVEDLHWADRSTRDLVAFLAQTLRELGVLLLLTYRSDELHRRHPLRLLITGWERVRTVHRVELGRFSRSEVAAQCGAIRDTAPSAQFAEVVFERSQGNAFLVEEILAAVDSGADPGELPPSLRDMLLARTETVSEAAQRVLRAASAAGPRVEDRLLEAVAGMPEAQLYPALREAVEHHLLVVDGDGSGYAFRHELTRDAVYDDMLPGERVRLHATYGEALAGDPTLLGEDGNVAATLAHHWYAAMDLPRALGASVAAGRQAAAAFAPAEAQRHLERALRIWPRVPDAADRAGMDWLGINLLAADAVWTAGEPSRGLSIVDDMLADDGAAGDPVRRAQVVERRAYMLRALGRDDEAAGQLREALALLPAAPVTTTHAVVLASLANSLGRADELGQARDVARAAVDAAAAVGATPQHADALITLGISAVYLGEAPAGLAAMRDGLALAERHGLLDVALRGYINLSDGLEMLGQHTEAAETARSGIALANRLGRKRSFGALLVGNLAESLMRPGRWGEALSLITGSLADGPTGIFASTVLLQRAELSMWQGDAPAAADDVREARRQFGDGLDTQYTAPMAFIEAELARASGDTATAWQHIRTALNRPFSATAMRYAWPLVWLGMRVQADIASASGPVASGAAASGGAASGGAASGGTATVCRRRDSLRTLAAAIPALAPPAVAYRALTAAETARLNRCGEVAAWREAVETTRAAGEAFPMCYALYRLAEAQCGAAWLDAGGTTGPDAGGAAATARECLRLANDLAASTAPDLRALIRRARLRVEPAAPAVTAGTGSHRLTDRELEVLALVAEGHSNGKIASALFISPKTASVHVSNILTKLGASSRTEAATAAHRHGLLPAG</sequence>
<keyword evidence="1" id="KW-0547">Nucleotide-binding</keyword>
<dbReference type="Gene3D" id="1.25.40.10">
    <property type="entry name" value="Tetratricopeptide repeat domain"/>
    <property type="match status" value="2"/>
</dbReference>
<dbReference type="SUPFAM" id="SSF52540">
    <property type="entry name" value="P-loop containing nucleoside triphosphate hydrolases"/>
    <property type="match status" value="1"/>
</dbReference>
<accession>A0ABP9S2P7</accession>
<dbReference type="InterPro" id="IPR011990">
    <property type="entry name" value="TPR-like_helical_dom_sf"/>
</dbReference>